<dbReference type="Gene3D" id="3.30.420.10">
    <property type="entry name" value="Ribonuclease H-like superfamily/Ribonuclease H"/>
    <property type="match status" value="1"/>
</dbReference>
<dbReference type="OMA" id="MEVHIVP"/>
<feature type="domain" description="Integrase catalytic" evidence="1">
    <location>
        <begin position="1"/>
        <end position="103"/>
    </location>
</feature>
<accession>A0A1X7VXH2</accession>
<dbReference type="InterPro" id="IPR001584">
    <property type="entry name" value="Integrase_cat-core"/>
</dbReference>
<dbReference type="InterPro" id="IPR012337">
    <property type="entry name" value="RNaseH-like_sf"/>
</dbReference>
<dbReference type="InterPro" id="IPR036397">
    <property type="entry name" value="RNaseH_sf"/>
</dbReference>
<dbReference type="SUPFAM" id="SSF53098">
    <property type="entry name" value="Ribonuclease H-like"/>
    <property type="match status" value="1"/>
</dbReference>
<proteinExistence type="predicted"/>
<reference evidence="2" key="1">
    <citation type="submission" date="2017-05" db="UniProtKB">
        <authorList>
            <consortium name="EnsemblMetazoa"/>
        </authorList>
    </citation>
    <scope>IDENTIFICATION</scope>
</reference>
<dbReference type="PANTHER" id="PTHR37984:SF12">
    <property type="entry name" value="RIBONUCLEASE H"/>
    <property type="match status" value="1"/>
</dbReference>
<dbReference type="EnsemblMetazoa" id="Aqu2.1.44596_001">
    <property type="protein sequence ID" value="Aqu2.1.44596_001"/>
    <property type="gene ID" value="Aqu2.1.44596"/>
</dbReference>
<organism evidence="2">
    <name type="scientific">Amphimedon queenslandica</name>
    <name type="common">Sponge</name>
    <dbReference type="NCBI Taxonomy" id="400682"/>
    <lineage>
        <taxon>Eukaryota</taxon>
        <taxon>Metazoa</taxon>
        <taxon>Porifera</taxon>
        <taxon>Demospongiae</taxon>
        <taxon>Heteroscleromorpha</taxon>
        <taxon>Haplosclerida</taxon>
        <taxon>Niphatidae</taxon>
        <taxon>Amphimedon</taxon>
    </lineage>
</organism>
<dbReference type="PANTHER" id="PTHR37984">
    <property type="entry name" value="PROTEIN CBG26694"/>
    <property type="match status" value="1"/>
</dbReference>
<name>A0A1X7VXH2_AMPQE</name>
<sequence length="103" mass="11329">MEVHVSASATTSATIELIRKSFAKLGLPDIIVSDNGANFTSSMFSGFMRRNHIQQTRTPPYHPLSNGLAKGAVQILKDGLRKIKEGSLITRFSISIEIWDNTP</sequence>
<evidence type="ECO:0000259" key="1">
    <source>
        <dbReference type="PROSITE" id="PS50994"/>
    </source>
</evidence>
<dbReference type="GO" id="GO:0015074">
    <property type="term" value="P:DNA integration"/>
    <property type="evidence" value="ECO:0007669"/>
    <property type="project" value="InterPro"/>
</dbReference>
<dbReference type="PROSITE" id="PS50994">
    <property type="entry name" value="INTEGRASE"/>
    <property type="match status" value="1"/>
</dbReference>
<dbReference type="InParanoid" id="A0A1X7VXH2"/>
<dbReference type="eggNOG" id="KOG0017">
    <property type="taxonomic scope" value="Eukaryota"/>
</dbReference>
<protein>
    <recommendedName>
        <fullName evidence="1">Integrase catalytic domain-containing protein</fullName>
    </recommendedName>
</protein>
<dbReference type="InterPro" id="IPR050951">
    <property type="entry name" value="Retrovirus_Pol_polyprotein"/>
</dbReference>
<dbReference type="AlphaFoldDB" id="A0A1X7VXH2"/>
<evidence type="ECO:0000313" key="2">
    <source>
        <dbReference type="EnsemblMetazoa" id="Aqu2.1.44596_001"/>
    </source>
</evidence>
<dbReference type="Pfam" id="PF00665">
    <property type="entry name" value="rve"/>
    <property type="match status" value="1"/>
</dbReference>
<dbReference type="GO" id="GO:0003676">
    <property type="term" value="F:nucleic acid binding"/>
    <property type="evidence" value="ECO:0007669"/>
    <property type="project" value="InterPro"/>
</dbReference>